<evidence type="ECO:0000256" key="6">
    <source>
        <dbReference type="ARBA" id="ARBA00023235"/>
    </source>
</evidence>
<dbReference type="GO" id="GO:0003677">
    <property type="term" value="F:DNA binding"/>
    <property type="evidence" value="ECO:0007669"/>
    <property type="project" value="UniProtKB-KW"/>
</dbReference>
<dbReference type="InterPro" id="IPR013757">
    <property type="entry name" value="Topo_IIA_A_a_sf"/>
</dbReference>
<organism evidence="8">
    <name type="scientific">Arundo donax</name>
    <name type="common">Giant reed</name>
    <name type="synonym">Donax arundinaceus</name>
    <dbReference type="NCBI Taxonomy" id="35708"/>
    <lineage>
        <taxon>Eukaryota</taxon>
        <taxon>Viridiplantae</taxon>
        <taxon>Streptophyta</taxon>
        <taxon>Embryophyta</taxon>
        <taxon>Tracheophyta</taxon>
        <taxon>Spermatophyta</taxon>
        <taxon>Magnoliopsida</taxon>
        <taxon>Liliopsida</taxon>
        <taxon>Poales</taxon>
        <taxon>Poaceae</taxon>
        <taxon>PACMAD clade</taxon>
        <taxon>Arundinoideae</taxon>
        <taxon>Arundineae</taxon>
        <taxon>Arundo</taxon>
    </lineage>
</organism>
<evidence type="ECO:0000256" key="7">
    <source>
        <dbReference type="SAM" id="MobiDB-lite"/>
    </source>
</evidence>
<evidence type="ECO:0000256" key="5">
    <source>
        <dbReference type="ARBA" id="ARBA00023125"/>
    </source>
</evidence>
<feature type="region of interest" description="Disordered" evidence="7">
    <location>
        <begin position="55"/>
        <end position="360"/>
    </location>
</feature>
<feature type="compositionally biased region" description="Basic and acidic residues" evidence="7">
    <location>
        <begin position="16"/>
        <end position="33"/>
    </location>
</feature>
<comment type="catalytic activity">
    <reaction evidence="1">
        <text>ATP-dependent breakage, passage and rejoining of double-stranded DNA.</text>
        <dbReference type="EC" id="5.6.2.2"/>
    </reaction>
</comment>
<protein>
    <recommendedName>
        <fullName evidence="3">DNA topoisomerase (ATP-hydrolyzing)</fullName>
        <ecNumber evidence="3">5.6.2.2</ecNumber>
    </recommendedName>
</protein>
<feature type="region of interest" description="Disordered" evidence="7">
    <location>
        <begin position="16"/>
        <end position="38"/>
    </location>
</feature>
<evidence type="ECO:0000256" key="2">
    <source>
        <dbReference type="ARBA" id="ARBA00001946"/>
    </source>
</evidence>
<evidence type="ECO:0000313" key="8">
    <source>
        <dbReference type="EMBL" id="JAD75713.1"/>
    </source>
</evidence>
<evidence type="ECO:0000256" key="3">
    <source>
        <dbReference type="ARBA" id="ARBA00012895"/>
    </source>
</evidence>
<dbReference type="GO" id="GO:0005524">
    <property type="term" value="F:ATP binding"/>
    <property type="evidence" value="ECO:0007669"/>
    <property type="project" value="InterPro"/>
</dbReference>
<reference evidence="8" key="2">
    <citation type="journal article" date="2015" name="Data Brief">
        <title>Shoot transcriptome of the giant reed, Arundo donax.</title>
        <authorList>
            <person name="Barrero R.A."/>
            <person name="Guerrero F.D."/>
            <person name="Moolhuijzen P."/>
            <person name="Goolsby J.A."/>
            <person name="Tidwell J."/>
            <person name="Bellgard S.E."/>
            <person name="Bellgard M.I."/>
        </authorList>
    </citation>
    <scope>NUCLEOTIDE SEQUENCE</scope>
    <source>
        <tissue evidence="8">Shoot tissue taken approximately 20 cm above the soil surface</tissue>
    </source>
</reference>
<dbReference type="GO" id="GO:0005634">
    <property type="term" value="C:nucleus"/>
    <property type="evidence" value="ECO:0007669"/>
    <property type="project" value="TreeGrafter"/>
</dbReference>
<feature type="compositionally biased region" description="Low complexity" evidence="7">
    <location>
        <begin position="299"/>
        <end position="319"/>
    </location>
</feature>
<dbReference type="GO" id="GO:0000712">
    <property type="term" value="P:resolution of meiotic recombination intermediates"/>
    <property type="evidence" value="ECO:0007669"/>
    <property type="project" value="TreeGrafter"/>
</dbReference>
<dbReference type="PANTHER" id="PTHR10169">
    <property type="entry name" value="DNA TOPOISOMERASE/GYRASE"/>
    <property type="match status" value="1"/>
</dbReference>
<dbReference type="InterPro" id="IPR050634">
    <property type="entry name" value="DNA_Topoisomerase_II"/>
</dbReference>
<feature type="compositionally biased region" description="Basic residues" evidence="7">
    <location>
        <begin position="169"/>
        <end position="178"/>
    </location>
</feature>
<keyword evidence="4" id="KW-0799">Topoisomerase</keyword>
<accession>A0A0A9CMP7</accession>
<name>A0A0A9CMP7_ARUDO</name>
<keyword evidence="6" id="KW-0413">Isomerase</keyword>
<dbReference type="PANTHER" id="PTHR10169:SF38">
    <property type="entry name" value="DNA TOPOISOMERASE 2"/>
    <property type="match status" value="1"/>
</dbReference>
<reference evidence="8" key="1">
    <citation type="submission" date="2014-09" db="EMBL/GenBank/DDBJ databases">
        <authorList>
            <person name="Magalhaes I.L.F."/>
            <person name="Oliveira U."/>
            <person name="Santos F.R."/>
            <person name="Vidigal T.H.D.A."/>
            <person name="Brescovit A.D."/>
            <person name="Santos A.J."/>
        </authorList>
    </citation>
    <scope>NUCLEOTIDE SEQUENCE</scope>
    <source>
        <tissue evidence="8">Shoot tissue taken approximately 20 cm above the soil surface</tissue>
    </source>
</reference>
<feature type="compositionally biased region" description="Acidic residues" evidence="7">
    <location>
        <begin position="190"/>
        <end position="205"/>
    </location>
</feature>
<feature type="compositionally biased region" description="Basic and acidic residues" evidence="7">
    <location>
        <begin position="58"/>
        <end position="70"/>
    </location>
</feature>
<feature type="compositionally biased region" description="Basic and acidic residues" evidence="7">
    <location>
        <begin position="245"/>
        <end position="255"/>
    </location>
</feature>
<feature type="compositionally biased region" description="Polar residues" evidence="7">
    <location>
        <begin position="89"/>
        <end position="102"/>
    </location>
</feature>
<evidence type="ECO:0000256" key="4">
    <source>
        <dbReference type="ARBA" id="ARBA00023029"/>
    </source>
</evidence>
<keyword evidence="5" id="KW-0238">DNA-binding</keyword>
<dbReference type="EMBL" id="GBRH01222182">
    <property type="protein sequence ID" value="JAD75713.1"/>
    <property type="molecule type" value="Transcribed_RNA"/>
</dbReference>
<comment type="cofactor">
    <cofactor evidence="2">
        <name>Mg(2+)</name>
        <dbReference type="ChEBI" id="CHEBI:18420"/>
    </cofactor>
</comment>
<dbReference type="AlphaFoldDB" id="A0A0A9CMP7"/>
<feature type="compositionally biased region" description="Acidic residues" evidence="7">
    <location>
        <begin position="336"/>
        <end position="360"/>
    </location>
</feature>
<dbReference type="Gene3D" id="1.10.268.10">
    <property type="entry name" value="Topoisomerase, domain 3"/>
    <property type="match status" value="1"/>
</dbReference>
<dbReference type="EC" id="5.6.2.2" evidence="3"/>
<dbReference type="GO" id="GO:0003918">
    <property type="term" value="F:DNA topoisomerase type II (double strand cut, ATP-hydrolyzing) activity"/>
    <property type="evidence" value="ECO:0007669"/>
    <property type="project" value="UniProtKB-EC"/>
</dbReference>
<dbReference type="GO" id="GO:0000819">
    <property type="term" value="P:sister chromatid segregation"/>
    <property type="evidence" value="ECO:0007669"/>
    <property type="project" value="TreeGrafter"/>
</dbReference>
<evidence type="ECO:0000256" key="1">
    <source>
        <dbReference type="ARBA" id="ARBA00000185"/>
    </source>
</evidence>
<feature type="compositionally biased region" description="Low complexity" evidence="7">
    <location>
        <begin position="179"/>
        <end position="189"/>
    </location>
</feature>
<sequence length="360" mass="39252">MAIGTLTREKIQELNAEKAKLENDVEELRKRSPESLWLGDLEALEKELDLLDQMDEEAATKRKETREKNATKGVASKAPRRKQTKKAAANSQKVGNATSDTAENAVEPVVVKRGPQRKKQAKKDSDEEEEFVPALKDRLAAFSLNDPSPDRSAMETGITDEQKNENKGRKAPSKRGAAKKASSSLAAISSDDEDEDDDFGMEEVSEVQPQKKGRGKKATDTEKPKAAAASRKRAPAQGKTAMRQKKVEEMIKPTDDSNTSSPSPEKKVRKMRDSPFNKKRGSILQRGVIAASTSSENCAEASPPSGSSAEPVAAAPQPRRTARATKKPVVYVADRDESEDEVVDLTDDSEFDVDGASDDD</sequence>
<proteinExistence type="predicted"/>